<proteinExistence type="predicted"/>
<dbReference type="PANTHER" id="PTHR43075">
    <property type="entry name" value="FORMATE LYASE ACTIVATING ENZYME, PUTATIVE (AFU_ORTHOLOGUE AFUA_2G15630)-RELATED"/>
    <property type="match status" value="1"/>
</dbReference>
<dbReference type="InterPro" id="IPR013785">
    <property type="entry name" value="Aldolase_TIM"/>
</dbReference>
<protein>
    <submittedName>
        <fullName evidence="7">Radical SAM protein</fullName>
    </submittedName>
</protein>
<keyword evidence="2 5" id="KW-0479">Metal-binding</keyword>
<feature type="binding site" evidence="5">
    <location>
        <position position="70"/>
    </location>
    <ligand>
        <name>[4Fe-4S] cluster</name>
        <dbReference type="ChEBI" id="CHEBI:49883"/>
        <note>4Fe-4S-S-AdoMet</note>
    </ligand>
</feature>
<dbReference type="InterPro" id="IPR016431">
    <property type="entry name" value="Pyrv-formate_lyase-activ_prd"/>
</dbReference>
<dbReference type="InterPro" id="IPR058240">
    <property type="entry name" value="rSAM_sf"/>
</dbReference>
<dbReference type="SFLD" id="SFLDG01099">
    <property type="entry name" value="Uncharacterised_Radical_SAM_Su"/>
    <property type="match status" value="1"/>
</dbReference>
<dbReference type="SFLD" id="SFLDS00029">
    <property type="entry name" value="Radical_SAM"/>
    <property type="match status" value="1"/>
</dbReference>
<dbReference type="EMBL" id="JAGZSV010000010">
    <property type="protein sequence ID" value="MBS6940115.1"/>
    <property type="molecule type" value="Genomic_DNA"/>
</dbReference>
<keyword evidence="1 5" id="KW-0949">S-adenosyl-L-methionine</keyword>
<evidence type="ECO:0000256" key="2">
    <source>
        <dbReference type="ARBA" id="ARBA00022723"/>
    </source>
</evidence>
<evidence type="ECO:0000313" key="7">
    <source>
        <dbReference type="EMBL" id="MBS6940115.1"/>
    </source>
</evidence>
<comment type="caution">
    <text evidence="7">The sequence shown here is derived from an EMBL/GenBank/DDBJ whole genome shotgun (WGS) entry which is preliminary data.</text>
</comment>
<sequence>MFEEHLTHCELCPRRCGANRAAGHRGVCGAADGLRVARAALHFWEEPPISGDAGSGTVFFSHCPLHCVYCQNAPIANGSVGADISVARLARIFLELQEQGALNANLVTATHYAPHAVAALRSARAEGFRLPVVWNTSGYETQETIAYIAGDVDTFLTDMRYADPSSAKAYSHAPDYPRIARSALSAMARTDAAIIVRILVLPGRLDEAKENVRFVHEMYGDRVTLSMMSQYTPPASCTGHPELERKVTPAQYEELLDFADSIGCDEYFWQDGDAAQESFIPDFFDLEGVLAPSAAAASSPW</sequence>
<dbReference type="Gene3D" id="3.20.20.70">
    <property type="entry name" value="Aldolase class I"/>
    <property type="match status" value="1"/>
</dbReference>
<dbReference type="GO" id="GO:0051536">
    <property type="term" value="F:iron-sulfur cluster binding"/>
    <property type="evidence" value="ECO:0007669"/>
    <property type="project" value="UniProtKB-KW"/>
</dbReference>
<organism evidence="7 8">
    <name type="scientific">Slackia piriformis</name>
    <dbReference type="NCBI Taxonomy" id="626934"/>
    <lineage>
        <taxon>Bacteria</taxon>
        <taxon>Bacillati</taxon>
        <taxon>Actinomycetota</taxon>
        <taxon>Coriobacteriia</taxon>
        <taxon>Eggerthellales</taxon>
        <taxon>Eggerthellaceae</taxon>
        <taxon>Slackia</taxon>
    </lineage>
</organism>
<feature type="domain" description="Radical SAM core" evidence="6">
    <location>
        <begin position="59"/>
        <end position="213"/>
    </location>
</feature>
<comment type="cofactor">
    <cofactor evidence="5">
        <name>[4Fe-4S] cluster</name>
        <dbReference type="ChEBI" id="CHEBI:49883"/>
    </cofactor>
    <text evidence="5">Binds 1 [4Fe-4S] cluster. The cluster is coordinated with 3 cysteines and an exchangeable S-adenosyl-L-methionine.</text>
</comment>
<name>A0A943UZS2_9ACTN</name>
<accession>A0A943UZS2</accession>
<dbReference type="InterPro" id="IPR040085">
    <property type="entry name" value="MJ0674-like"/>
</dbReference>
<dbReference type="SUPFAM" id="SSF102114">
    <property type="entry name" value="Radical SAM enzymes"/>
    <property type="match status" value="1"/>
</dbReference>
<dbReference type="PANTHER" id="PTHR43075:SF1">
    <property type="entry name" value="FORMATE LYASE ACTIVATING ENZYME, PUTATIVE (AFU_ORTHOLOGUE AFUA_2G15630)-RELATED"/>
    <property type="match status" value="1"/>
</dbReference>
<evidence type="ECO:0000256" key="4">
    <source>
        <dbReference type="ARBA" id="ARBA00023014"/>
    </source>
</evidence>
<evidence type="ECO:0000256" key="5">
    <source>
        <dbReference type="PIRSR" id="PIRSR004869-50"/>
    </source>
</evidence>
<evidence type="ECO:0000259" key="6">
    <source>
        <dbReference type="Pfam" id="PF04055"/>
    </source>
</evidence>
<dbReference type="CDD" id="cd01335">
    <property type="entry name" value="Radical_SAM"/>
    <property type="match status" value="1"/>
</dbReference>
<dbReference type="Pfam" id="PF04055">
    <property type="entry name" value="Radical_SAM"/>
    <property type="match status" value="1"/>
</dbReference>
<evidence type="ECO:0000313" key="8">
    <source>
        <dbReference type="Proteomes" id="UP000727506"/>
    </source>
</evidence>
<dbReference type="GO" id="GO:0003824">
    <property type="term" value="F:catalytic activity"/>
    <property type="evidence" value="ECO:0007669"/>
    <property type="project" value="InterPro"/>
</dbReference>
<evidence type="ECO:0000256" key="1">
    <source>
        <dbReference type="ARBA" id="ARBA00022691"/>
    </source>
</evidence>
<feature type="binding site" evidence="5">
    <location>
        <position position="67"/>
    </location>
    <ligand>
        <name>[4Fe-4S] cluster</name>
        <dbReference type="ChEBI" id="CHEBI:49883"/>
        <note>4Fe-4S-S-AdoMet</note>
    </ligand>
</feature>
<dbReference type="GO" id="GO:0046872">
    <property type="term" value="F:metal ion binding"/>
    <property type="evidence" value="ECO:0007669"/>
    <property type="project" value="UniProtKB-KW"/>
</dbReference>
<dbReference type="InterPro" id="IPR007197">
    <property type="entry name" value="rSAM"/>
</dbReference>
<evidence type="ECO:0000256" key="3">
    <source>
        <dbReference type="ARBA" id="ARBA00023004"/>
    </source>
</evidence>
<dbReference type="AlphaFoldDB" id="A0A943UZS2"/>
<keyword evidence="4 5" id="KW-0411">Iron-sulfur</keyword>
<keyword evidence="3 5" id="KW-0408">Iron</keyword>
<dbReference type="Proteomes" id="UP000727506">
    <property type="component" value="Unassembled WGS sequence"/>
</dbReference>
<feature type="binding site" evidence="5">
    <location>
        <position position="63"/>
    </location>
    <ligand>
        <name>[4Fe-4S] cluster</name>
        <dbReference type="ChEBI" id="CHEBI:49883"/>
        <note>4Fe-4S-S-AdoMet</note>
    </ligand>
</feature>
<gene>
    <name evidence="7" type="ORF">KH142_01250</name>
</gene>
<dbReference type="PIRSF" id="PIRSF004869">
    <property type="entry name" value="PflX_prd"/>
    <property type="match status" value="1"/>
</dbReference>
<reference evidence="7" key="1">
    <citation type="submission" date="2021-02" db="EMBL/GenBank/DDBJ databases">
        <title>Infant gut strain persistence is associated with maternal origin, phylogeny, and functional potential including surface adhesion and iron acquisition.</title>
        <authorList>
            <person name="Lou Y.C."/>
        </authorList>
    </citation>
    <scope>NUCLEOTIDE SEQUENCE</scope>
    <source>
        <strain evidence="7">L2_039_000G1_dasL2_039_000G1_concoct_11</strain>
    </source>
</reference>